<comment type="caution">
    <text evidence="2">The sequence shown here is derived from an EMBL/GenBank/DDBJ whole genome shotgun (WGS) entry which is preliminary data.</text>
</comment>
<evidence type="ECO:0000256" key="1">
    <source>
        <dbReference type="ARBA" id="ARBA00006865"/>
    </source>
</evidence>
<keyword evidence="3" id="KW-1185">Reference proteome</keyword>
<dbReference type="PANTHER" id="PTHR10963:SF55">
    <property type="entry name" value="GLYCOSIDE HYDROLASE FAMILY 16 PROTEIN"/>
    <property type="match status" value="1"/>
</dbReference>
<organism evidence="2 3">
    <name type="scientific">Littorina saxatilis</name>
    <dbReference type="NCBI Taxonomy" id="31220"/>
    <lineage>
        <taxon>Eukaryota</taxon>
        <taxon>Metazoa</taxon>
        <taxon>Spiralia</taxon>
        <taxon>Lophotrochozoa</taxon>
        <taxon>Mollusca</taxon>
        <taxon>Gastropoda</taxon>
        <taxon>Caenogastropoda</taxon>
        <taxon>Littorinimorpha</taxon>
        <taxon>Littorinoidea</taxon>
        <taxon>Littorinidae</taxon>
        <taxon>Littorina</taxon>
    </lineage>
</organism>
<name>A0AAN9BAV0_9CAEN</name>
<evidence type="ECO:0000313" key="3">
    <source>
        <dbReference type="Proteomes" id="UP001374579"/>
    </source>
</evidence>
<dbReference type="InterPro" id="IPR050546">
    <property type="entry name" value="Glycosyl_Hydrlase_16"/>
</dbReference>
<dbReference type="EMBL" id="JBAMIC010000010">
    <property type="protein sequence ID" value="KAK7102127.1"/>
    <property type="molecule type" value="Genomic_DNA"/>
</dbReference>
<dbReference type="PANTHER" id="PTHR10963">
    <property type="entry name" value="GLYCOSYL HYDROLASE-RELATED"/>
    <property type="match status" value="1"/>
</dbReference>
<dbReference type="Gene3D" id="2.60.120.200">
    <property type="match status" value="1"/>
</dbReference>
<protein>
    <recommendedName>
        <fullName evidence="4">GH16 domain-containing protein</fullName>
    </recommendedName>
</protein>
<dbReference type="InterPro" id="IPR013320">
    <property type="entry name" value="ConA-like_dom_sf"/>
</dbReference>
<dbReference type="Proteomes" id="UP001374579">
    <property type="component" value="Unassembled WGS sequence"/>
</dbReference>
<gene>
    <name evidence="2" type="ORF">V1264_020395</name>
</gene>
<proteinExistence type="inferred from homology"/>
<evidence type="ECO:0008006" key="4">
    <source>
        <dbReference type="Google" id="ProtNLM"/>
    </source>
</evidence>
<dbReference type="AlphaFoldDB" id="A0AAN9BAV0"/>
<sequence length="148" mass="17043">MGQTGHHVRYWFSVCSNIQGTTLGDGFHTFWLDWTENNIILGFDNSTVLNVPTPPGGFRNNTNLNGSHIWDNGPLNAPFDQSFYLILNVAVGGKWFAPSYINYPYKQPWTTGASDDYFQFWEGRDLWLPTWHDEDIAMKVKSVKMVQY</sequence>
<dbReference type="SUPFAM" id="SSF49899">
    <property type="entry name" value="Concanavalin A-like lectins/glucanases"/>
    <property type="match status" value="1"/>
</dbReference>
<accession>A0AAN9BAV0</accession>
<evidence type="ECO:0000313" key="2">
    <source>
        <dbReference type="EMBL" id="KAK7102127.1"/>
    </source>
</evidence>
<comment type="similarity">
    <text evidence="1">Belongs to the glycosyl hydrolase 16 family.</text>
</comment>
<reference evidence="2 3" key="1">
    <citation type="submission" date="2024-02" db="EMBL/GenBank/DDBJ databases">
        <title>Chromosome-scale genome assembly of the rough periwinkle Littorina saxatilis.</title>
        <authorList>
            <person name="De Jode A."/>
            <person name="Faria R."/>
            <person name="Formenti G."/>
            <person name="Sims Y."/>
            <person name="Smith T.P."/>
            <person name="Tracey A."/>
            <person name="Wood J.M.D."/>
            <person name="Zagrodzka Z.B."/>
            <person name="Johannesson K."/>
            <person name="Butlin R.K."/>
            <person name="Leder E.H."/>
        </authorList>
    </citation>
    <scope>NUCLEOTIDE SEQUENCE [LARGE SCALE GENOMIC DNA]</scope>
    <source>
        <strain evidence="2">Snail1</strain>
        <tissue evidence="2">Muscle</tissue>
    </source>
</reference>